<organism evidence="1 2">
    <name type="scientific">Methylocaldum szegediense</name>
    <dbReference type="NCBI Taxonomy" id="73780"/>
    <lineage>
        <taxon>Bacteria</taxon>
        <taxon>Pseudomonadati</taxon>
        <taxon>Pseudomonadota</taxon>
        <taxon>Gammaproteobacteria</taxon>
        <taxon>Methylococcales</taxon>
        <taxon>Methylococcaceae</taxon>
        <taxon>Methylocaldum</taxon>
    </lineage>
</organism>
<evidence type="ECO:0000313" key="2">
    <source>
        <dbReference type="Proteomes" id="UP001162030"/>
    </source>
</evidence>
<accession>A0ABM9I4L7</accession>
<keyword evidence="2" id="KW-1185">Reference proteome</keyword>
<gene>
    <name evidence="1" type="ORF">MSZNOR_3204</name>
</gene>
<name>A0ABM9I4L7_9GAMM</name>
<evidence type="ECO:0000313" key="1">
    <source>
        <dbReference type="EMBL" id="CAI8889044.1"/>
    </source>
</evidence>
<proteinExistence type="predicted"/>
<dbReference type="EMBL" id="OX458333">
    <property type="protein sequence ID" value="CAI8889044.1"/>
    <property type="molecule type" value="Genomic_DNA"/>
</dbReference>
<dbReference type="Proteomes" id="UP001162030">
    <property type="component" value="Chromosome"/>
</dbReference>
<protein>
    <submittedName>
        <fullName evidence="1">Uncharacterized protein</fullName>
    </submittedName>
</protein>
<sequence length="62" mass="6899">MNTLHPGFFVTFGHCSDLIIVRCITYYKDAIDFVQLFLADAQRLDTASSDGKITGAIAFCCY</sequence>
<reference evidence="1 2" key="1">
    <citation type="submission" date="2023-03" db="EMBL/GenBank/DDBJ databases">
        <authorList>
            <person name="Pearce D."/>
        </authorList>
    </citation>
    <scope>NUCLEOTIDE SEQUENCE [LARGE SCALE GENOMIC DNA]</scope>
    <source>
        <strain evidence="1">Msz</strain>
    </source>
</reference>